<name>A0ABN0H702_9LEPT</name>
<keyword evidence="1" id="KW-1133">Transmembrane helix</keyword>
<evidence type="ECO:0000256" key="1">
    <source>
        <dbReference type="SAM" id="Phobius"/>
    </source>
</evidence>
<gene>
    <name evidence="2" type="ORF">LEP1GSC178_1258</name>
</gene>
<keyword evidence="3" id="KW-1185">Reference proteome</keyword>
<dbReference type="EMBL" id="AHOM02000010">
    <property type="protein sequence ID" value="EJZ41351.1"/>
    <property type="molecule type" value="Genomic_DNA"/>
</dbReference>
<comment type="caution">
    <text evidence="2">The sequence shown here is derived from an EMBL/GenBank/DDBJ whole genome shotgun (WGS) entry which is preliminary data.</text>
</comment>
<reference evidence="2 3" key="1">
    <citation type="submission" date="2012-08" db="EMBL/GenBank/DDBJ databases">
        <authorList>
            <person name="Harkins D.M."/>
            <person name="Durkin A.S."/>
            <person name="Selengut J.D."/>
            <person name="Sanka R."/>
            <person name="DePew J."/>
            <person name="Purushe J."/>
            <person name="Matthias M.A."/>
            <person name="Vinetz J.M."/>
            <person name="Sutton G.G."/>
            <person name="Nelson W.C."/>
            <person name="Fouts D.E."/>
        </authorList>
    </citation>
    <scope>NUCLEOTIDE SEQUENCE [LARGE SCALE GENOMIC DNA]</scope>
    <source>
        <strain evidence="2 3">MMD4847</strain>
    </source>
</reference>
<evidence type="ECO:0000313" key="3">
    <source>
        <dbReference type="Proteomes" id="UP000018720"/>
    </source>
</evidence>
<protein>
    <submittedName>
        <fullName evidence="2">Uncharacterized protein</fullName>
    </submittedName>
</protein>
<accession>A0ABN0H702</accession>
<evidence type="ECO:0000313" key="2">
    <source>
        <dbReference type="EMBL" id="EJZ41351.1"/>
    </source>
</evidence>
<proteinExistence type="predicted"/>
<feature type="transmembrane region" description="Helical" evidence="1">
    <location>
        <begin position="21"/>
        <end position="41"/>
    </location>
</feature>
<organism evidence="2 3">
    <name type="scientific">Leptospira licerasiae str. MMD4847</name>
    <dbReference type="NCBI Taxonomy" id="1049971"/>
    <lineage>
        <taxon>Bacteria</taxon>
        <taxon>Pseudomonadati</taxon>
        <taxon>Spirochaetota</taxon>
        <taxon>Spirochaetia</taxon>
        <taxon>Leptospirales</taxon>
        <taxon>Leptospiraceae</taxon>
        <taxon>Leptospira</taxon>
    </lineage>
</organism>
<keyword evidence="1" id="KW-0472">Membrane</keyword>
<sequence length="57" mass="6402">MELWVQAAAREMRNNIAKPNRIRLIVSGPEAIILSVMSSFFSSIPNRPLFKSPIVFG</sequence>
<dbReference type="Proteomes" id="UP000018720">
    <property type="component" value="Unassembled WGS sequence"/>
</dbReference>
<keyword evidence="1" id="KW-0812">Transmembrane</keyword>